<keyword evidence="1" id="KW-1133">Transmembrane helix</keyword>
<keyword evidence="1" id="KW-0812">Transmembrane</keyword>
<dbReference type="EMBL" id="LVVM01004829">
    <property type="protein sequence ID" value="OJA12007.1"/>
    <property type="molecule type" value="Genomic_DNA"/>
</dbReference>
<protein>
    <submittedName>
        <fullName evidence="2">Uncharacterized protein</fullName>
    </submittedName>
</protein>
<feature type="transmembrane region" description="Helical" evidence="1">
    <location>
        <begin position="248"/>
        <end position="266"/>
    </location>
</feature>
<evidence type="ECO:0000313" key="2">
    <source>
        <dbReference type="EMBL" id="OJA12007.1"/>
    </source>
</evidence>
<evidence type="ECO:0000256" key="1">
    <source>
        <dbReference type="SAM" id="Phobius"/>
    </source>
</evidence>
<name>A0A1J8PU42_9AGAM</name>
<dbReference type="Proteomes" id="UP000183567">
    <property type="component" value="Unassembled WGS sequence"/>
</dbReference>
<evidence type="ECO:0000313" key="3">
    <source>
        <dbReference type="Proteomes" id="UP000183567"/>
    </source>
</evidence>
<comment type="caution">
    <text evidence="2">The sequence shown here is derived from an EMBL/GenBank/DDBJ whole genome shotgun (WGS) entry which is preliminary data.</text>
</comment>
<gene>
    <name evidence="2" type="ORF">AZE42_10137</name>
</gene>
<reference evidence="2 3" key="1">
    <citation type="submission" date="2016-03" db="EMBL/GenBank/DDBJ databases">
        <title>Comparative genomics of the ectomycorrhizal sister species Rhizopogon vinicolor and Rhizopogon vesiculosus (Basidiomycota: Boletales) reveals a divergence of the mating type B locus.</title>
        <authorList>
            <person name="Mujic A.B."/>
            <person name="Kuo A."/>
            <person name="Tritt A."/>
            <person name="Lipzen A."/>
            <person name="Chen C."/>
            <person name="Johnson J."/>
            <person name="Sharma A."/>
            <person name="Barry K."/>
            <person name="Grigoriev I.V."/>
            <person name="Spatafora J.W."/>
        </authorList>
    </citation>
    <scope>NUCLEOTIDE SEQUENCE [LARGE SCALE GENOMIC DNA]</scope>
    <source>
        <strain evidence="2 3">AM-OR11-056</strain>
    </source>
</reference>
<organism evidence="2 3">
    <name type="scientific">Rhizopogon vesiculosus</name>
    <dbReference type="NCBI Taxonomy" id="180088"/>
    <lineage>
        <taxon>Eukaryota</taxon>
        <taxon>Fungi</taxon>
        <taxon>Dikarya</taxon>
        <taxon>Basidiomycota</taxon>
        <taxon>Agaricomycotina</taxon>
        <taxon>Agaricomycetes</taxon>
        <taxon>Agaricomycetidae</taxon>
        <taxon>Boletales</taxon>
        <taxon>Suillineae</taxon>
        <taxon>Rhizopogonaceae</taxon>
        <taxon>Rhizopogon</taxon>
    </lineage>
</organism>
<sequence length="311" mass="34478">MWSSTLECITSSIAAANTSTSDEIQNLAGKGWEIWNSLRDKSSDVAGAFHRYVVDLLSYEGADSLPEELHSLSASAHKLFLDELLRSADAGESLWNKVIELGPNLKLSTEGLFQHAMEHYFSEKIAEFKVSVDSIANTTTLHQLVLEAAEKHGITIDSMNEELVHIFHAAFEELKVKFPTPDEASGHDSRTTMINAVLDRIEEDFIQFAIKQGVSEELLKSHFTSLKFHVQLIVVIIGTDLVEQHPNFAITLLVATIVMLLPELWLLRQVLHLFGIGGVAAWLQRWLFGAAVPAGGWFATLQYLAMKAVAP</sequence>
<proteinExistence type="predicted"/>
<keyword evidence="1" id="KW-0472">Membrane</keyword>
<accession>A0A1J8PU42</accession>
<dbReference type="OrthoDB" id="440424at2759"/>
<feature type="transmembrane region" description="Helical" evidence="1">
    <location>
        <begin position="286"/>
        <end position="305"/>
    </location>
</feature>
<keyword evidence="3" id="KW-1185">Reference proteome</keyword>
<dbReference type="AlphaFoldDB" id="A0A1J8PU42"/>